<evidence type="ECO:0000256" key="4">
    <source>
        <dbReference type="ARBA" id="ARBA00022729"/>
    </source>
</evidence>
<evidence type="ECO:0008006" key="13">
    <source>
        <dbReference type="Google" id="ProtNLM"/>
    </source>
</evidence>
<dbReference type="FunFam" id="2.60.40.10:FF:000033">
    <property type="entry name" value="Killer cell immunoglobulin-like receptor"/>
    <property type="match status" value="1"/>
</dbReference>
<evidence type="ECO:0000256" key="10">
    <source>
        <dbReference type="ARBA" id="ARBA00023319"/>
    </source>
</evidence>
<sequence length="223" mass="25328">RLEVEPSYPVPLGAALLLRCRGAYDAFSYRFYQEALQEALSLEDSWWESATPHLRHPRVTAALAGRYRCHYDFHDFWSPLSLPRDVPVADLYEEPFLWATPGLSVPPGENVTFHCNSSKFVLYYSTAERRFQTLEPQSANGNEVPLHNKTEEINGNYTCKGYVSREPHRWSAASDNLVLSDSKWLRKWGFAPRPGGFWAAEGSQLLSTSSPLCCYRGPPSRVP</sequence>
<dbReference type="PANTHER" id="PTHR11738">
    <property type="entry name" value="MHC CLASS I NK CELL RECEPTOR"/>
    <property type="match status" value="1"/>
</dbReference>
<dbReference type="AlphaFoldDB" id="A0A7N4NGG1"/>
<evidence type="ECO:0000256" key="1">
    <source>
        <dbReference type="ARBA" id="ARBA00004162"/>
    </source>
</evidence>
<keyword evidence="6" id="KW-1133">Transmembrane helix</keyword>
<name>A0A7N4NGG1_SARHA</name>
<evidence type="ECO:0000313" key="11">
    <source>
        <dbReference type="Ensembl" id="ENSSHAP00000022917.1"/>
    </source>
</evidence>
<dbReference type="GO" id="GO:0002764">
    <property type="term" value="P:immune response-regulating signaling pathway"/>
    <property type="evidence" value="ECO:0007669"/>
    <property type="project" value="TreeGrafter"/>
</dbReference>
<dbReference type="InParanoid" id="A0A7N4NGG1"/>
<keyword evidence="10" id="KW-0393">Immunoglobulin domain</keyword>
<dbReference type="Ensembl" id="ENSSHAT00000051476.1">
    <property type="protein sequence ID" value="ENSSHAP00000022917.1"/>
    <property type="gene ID" value="ENSSHAG00000031067.1"/>
</dbReference>
<keyword evidence="4" id="KW-0732">Signal</keyword>
<dbReference type="SUPFAM" id="SSF48726">
    <property type="entry name" value="Immunoglobulin"/>
    <property type="match status" value="2"/>
</dbReference>
<keyword evidence="2" id="KW-1003">Cell membrane</keyword>
<protein>
    <recommendedName>
        <fullName evidence="13">Ig-like domain-containing protein</fullName>
    </recommendedName>
</protein>
<comment type="subcellular location">
    <subcellularLocation>
        <location evidence="1">Cell membrane</location>
        <topology evidence="1">Single-pass membrane protein</topology>
    </subcellularLocation>
</comment>
<reference evidence="11 12" key="1">
    <citation type="journal article" date="2011" name="Proc. Natl. Acad. Sci. U.S.A.">
        <title>Genetic diversity and population structure of the endangered marsupial Sarcophilus harrisii (Tasmanian devil).</title>
        <authorList>
            <person name="Miller W."/>
            <person name="Hayes V.M."/>
            <person name="Ratan A."/>
            <person name="Petersen D.C."/>
            <person name="Wittekindt N.E."/>
            <person name="Miller J."/>
            <person name="Walenz B."/>
            <person name="Knight J."/>
            <person name="Qi J."/>
            <person name="Zhao F."/>
            <person name="Wang Q."/>
            <person name="Bedoya-Reina O.C."/>
            <person name="Katiyar N."/>
            <person name="Tomsho L.P."/>
            <person name="Kasson L.M."/>
            <person name="Hardie R.A."/>
            <person name="Woodbridge P."/>
            <person name="Tindall E.A."/>
            <person name="Bertelsen M.F."/>
            <person name="Dixon D."/>
            <person name="Pyecroft S."/>
            <person name="Helgen K.M."/>
            <person name="Lesk A.M."/>
            <person name="Pringle T.H."/>
            <person name="Patterson N."/>
            <person name="Zhang Y."/>
            <person name="Kreiss A."/>
            <person name="Woods G.M."/>
            <person name="Jones M.E."/>
            <person name="Schuster S.C."/>
        </authorList>
    </citation>
    <scope>NUCLEOTIDE SEQUENCE [LARGE SCALE GENOMIC DNA]</scope>
</reference>
<keyword evidence="7" id="KW-0472">Membrane</keyword>
<evidence type="ECO:0000256" key="5">
    <source>
        <dbReference type="ARBA" id="ARBA00022737"/>
    </source>
</evidence>
<keyword evidence="9" id="KW-0325">Glycoprotein</keyword>
<dbReference type="InterPro" id="IPR036179">
    <property type="entry name" value="Ig-like_dom_sf"/>
</dbReference>
<evidence type="ECO:0000256" key="3">
    <source>
        <dbReference type="ARBA" id="ARBA00022692"/>
    </source>
</evidence>
<dbReference type="InterPro" id="IPR050412">
    <property type="entry name" value="Ig-like_Receptors_ImmuneReg"/>
</dbReference>
<keyword evidence="3" id="KW-0812">Transmembrane</keyword>
<evidence type="ECO:0000256" key="6">
    <source>
        <dbReference type="ARBA" id="ARBA00022989"/>
    </source>
</evidence>
<dbReference type="InterPro" id="IPR013783">
    <property type="entry name" value="Ig-like_fold"/>
</dbReference>
<evidence type="ECO:0000256" key="2">
    <source>
        <dbReference type="ARBA" id="ARBA00022475"/>
    </source>
</evidence>
<evidence type="ECO:0000256" key="8">
    <source>
        <dbReference type="ARBA" id="ARBA00023157"/>
    </source>
</evidence>
<dbReference type="Proteomes" id="UP000007648">
    <property type="component" value="Unassembled WGS sequence"/>
</dbReference>
<evidence type="ECO:0000256" key="9">
    <source>
        <dbReference type="ARBA" id="ARBA00023180"/>
    </source>
</evidence>
<reference evidence="11" key="2">
    <citation type="submission" date="2025-08" db="UniProtKB">
        <authorList>
            <consortium name="Ensembl"/>
        </authorList>
    </citation>
    <scope>IDENTIFICATION</scope>
</reference>
<organism evidence="11 12">
    <name type="scientific">Sarcophilus harrisii</name>
    <name type="common">Tasmanian devil</name>
    <name type="synonym">Sarcophilus laniarius</name>
    <dbReference type="NCBI Taxonomy" id="9305"/>
    <lineage>
        <taxon>Eukaryota</taxon>
        <taxon>Metazoa</taxon>
        <taxon>Chordata</taxon>
        <taxon>Craniata</taxon>
        <taxon>Vertebrata</taxon>
        <taxon>Euteleostomi</taxon>
        <taxon>Mammalia</taxon>
        <taxon>Metatheria</taxon>
        <taxon>Dasyuromorphia</taxon>
        <taxon>Dasyuridae</taxon>
        <taxon>Sarcophilus</taxon>
    </lineage>
</organism>
<dbReference type="Gene3D" id="2.60.40.10">
    <property type="entry name" value="Immunoglobulins"/>
    <property type="match status" value="2"/>
</dbReference>
<evidence type="ECO:0000256" key="7">
    <source>
        <dbReference type="ARBA" id="ARBA00023136"/>
    </source>
</evidence>
<keyword evidence="12" id="KW-1185">Reference proteome</keyword>
<dbReference type="GO" id="GO:0005886">
    <property type="term" value="C:plasma membrane"/>
    <property type="evidence" value="ECO:0007669"/>
    <property type="project" value="UniProtKB-SubCell"/>
</dbReference>
<keyword evidence="5" id="KW-0677">Repeat</keyword>
<proteinExistence type="predicted"/>
<dbReference type="PANTHER" id="PTHR11738:SF179">
    <property type="entry name" value="LEUKOCYTE IMMUNOGLOBULIN-LIKE RECEPTOR SUBFAMILY A MEMBER 5"/>
    <property type="match status" value="1"/>
</dbReference>
<reference evidence="11" key="3">
    <citation type="submission" date="2025-09" db="UniProtKB">
        <authorList>
            <consortium name="Ensembl"/>
        </authorList>
    </citation>
    <scope>IDENTIFICATION</scope>
</reference>
<keyword evidence="8" id="KW-1015">Disulfide bond</keyword>
<evidence type="ECO:0000313" key="12">
    <source>
        <dbReference type="Proteomes" id="UP000007648"/>
    </source>
</evidence>
<accession>A0A7N4NGG1</accession>